<sequence>MTQTRQKLPSQVQTLLQGPQAKSPFGSNAPPSPAESPTTGSFALSPPSSPEPAQKTTSPFGGAASTTPAKFSGGAFGNIQVTPSAFKPATGFGAFGSTTPTDSPFMKKPEASAAPVSVFNLSSTPTKTPASAASPAFGTSSFGTPSTLGAQKSPFTPASPASPTPGIKPVTSSGGFSAFSGQTSAFGDAWWLGVQRAG</sequence>
<feature type="compositionally biased region" description="Polar residues" evidence="1">
    <location>
        <begin position="1"/>
        <end position="17"/>
    </location>
</feature>
<evidence type="ECO:0000313" key="2">
    <source>
        <dbReference type="EMBL" id="KAJ3486171.1"/>
    </source>
</evidence>
<feature type="region of interest" description="Disordered" evidence="1">
    <location>
        <begin position="1"/>
        <end position="111"/>
    </location>
</feature>
<dbReference type="AlphaFoldDB" id="A0A9W8JN05"/>
<name>A0A9W8JN05_9AGAR</name>
<feature type="compositionally biased region" description="Polar residues" evidence="1">
    <location>
        <begin position="137"/>
        <end position="150"/>
    </location>
</feature>
<feature type="compositionally biased region" description="Low complexity" evidence="1">
    <location>
        <begin position="124"/>
        <end position="136"/>
    </location>
</feature>
<feature type="compositionally biased region" description="Low complexity" evidence="1">
    <location>
        <begin position="153"/>
        <end position="165"/>
    </location>
</feature>
<reference evidence="2" key="1">
    <citation type="submission" date="2022-07" db="EMBL/GenBank/DDBJ databases">
        <title>Genome Sequence of Agrocybe chaxingu.</title>
        <authorList>
            <person name="Buettner E."/>
        </authorList>
    </citation>
    <scope>NUCLEOTIDE SEQUENCE</scope>
    <source>
        <strain evidence="2">MP-N11</strain>
    </source>
</reference>
<comment type="caution">
    <text evidence="2">The sequence shown here is derived from an EMBL/GenBank/DDBJ whole genome shotgun (WGS) entry which is preliminary data.</text>
</comment>
<protein>
    <submittedName>
        <fullName evidence="2">Uncharacterized protein</fullName>
    </submittedName>
</protein>
<organism evidence="2 3">
    <name type="scientific">Agrocybe chaxingu</name>
    <dbReference type="NCBI Taxonomy" id="84603"/>
    <lineage>
        <taxon>Eukaryota</taxon>
        <taxon>Fungi</taxon>
        <taxon>Dikarya</taxon>
        <taxon>Basidiomycota</taxon>
        <taxon>Agaricomycotina</taxon>
        <taxon>Agaricomycetes</taxon>
        <taxon>Agaricomycetidae</taxon>
        <taxon>Agaricales</taxon>
        <taxon>Agaricineae</taxon>
        <taxon>Strophariaceae</taxon>
        <taxon>Agrocybe</taxon>
    </lineage>
</organism>
<dbReference type="EMBL" id="JANKHO010003100">
    <property type="protein sequence ID" value="KAJ3486171.1"/>
    <property type="molecule type" value="Genomic_DNA"/>
</dbReference>
<proteinExistence type="predicted"/>
<evidence type="ECO:0000313" key="3">
    <source>
        <dbReference type="Proteomes" id="UP001148786"/>
    </source>
</evidence>
<evidence type="ECO:0000256" key="1">
    <source>
        <dbReference type="SAM" id="MobiDB-lite"/>
    </source>
</evidence>
<dbReference type="Proteomes" id="UP001148786">
    <property type="component" value="Unassembled WGS sequence"/>
</dbReference>
<gene>
    <name evidence="2" type="ORF">NLJ89_g11838</name>
</gene>
<keyword evidence="3" id="KW-1185">Reference proteome</keyword>
<feature type="compositionally biased region" description="Polar residues" evidence="1">
    <location>
        <begin position="54"/>
        <end position="69"/>
    </location>
</feature>
<feature type="region of interest" description="Disordered" evidence="1">
    <location>
        <begin position="124"/>
        <end position="169"/>
    </location>
</feature>
<accession>A0A9W8JN05</accession>